<gene>
    <name evidence="1" type="ORF">BpHYR1_016961</name>
</gene>
<comment type="caution">
    <text evidence="1">The sequence shown here is derived from an EMBL/GenBank/DDBJ whole genome shotgun (WGS) entry which is preliminary data.</text>
</comment>
<sequence length="70" mass="8280">MYIDMSQLCPANIKQIRGCSEILKMEFLFKPEGSCQKQKLIIKSRCEPSDKCICQHFEALRYVKCLRYDE</sequence>
<name>A0A3M7SRX9_BRAPC</name>
<evidence type="ECO:0000313" key="1">
    <source>
        <dbReference type="EMBL" id="RNA38543.1"/>
    </source>
</evidence>
<accession>A0A3M7SRX9</accession>
<evidence type="ECO:0000313" key="2">
    <source>
        <dbReference type="Proteomes" id="UP000276133"/>
    </source>
</evidence>
<dbReference type="EMBL" id="REGN01000860">
    <property type="protein sequence ID" value="RNA38543.1"/>
    <property type="molecule type" value="Genomic_DNA"/>
</dbReference>
<dbReference type="Proteomes" id="UP000276133">
    <property type="component" value="Unassembled WGS sequence"/>
</dbReference>
<protein>
    <submittedName>
        <fullName evidence="1">Uncharacterized protein</fullName>
    </submittedName>
</protein>
<dbReference type="AlphaFoldDB" id="A0A3M7SRX9"/>
<reference evidence="1 2" key="1">
    <citation type="journal article" date="2018" name="Sci. Rep.">
        <title>Genomic signatures of local adaptation to the degree of environmental predictability in rotifers.</title>
        <authorList>
            <person name="Franch-Gras L."/>
            <person name="Hahn C."/>
            <person name="Garcia-Roger E.M."/>
            <person name="Carmona M.J."/>
            <person name="Serra M."/>
            <person name="Gomez A."/>
        </authorList>
    </citation>
    <scope>NUCLEOTIDE SEQUENCE [LARGE SCALE GENOMIC DNA]</scope>
    <source>
        <strain evidence="1">HYR1</strain>
    </source>
</reference>
<organism evidence="1 2">
    <name type="scientific">Brachionus plicatilis</name>
    <name type="common">Marine rotifer</name>
    <name type="synonym">Brachionus muelleri</name>
    <dbReference type="NCBI Taxonomy" id="10195"/>
    <lineage>
        <taxon>Eukaryota</taxon>
        <taxon>Metazoa</taxon>
        <taxon>Spiralia</taxon>
        <taxon>Gnathifera</taxon>
        <taxon>Rotifera</taxon>
        <taxon>Eurotatoria</taxon>
        <taxon>Monogononta</taxon>
        <taxon>Pseudotrocha</taxon>
        <taxon>Ploima</taxon>
        <taxon>Brachionidae</taxon>
        <taxon>Brachionus</taxon>
    </lineage>
</organism>
<keyword evidence="2" id="KW-1185">Reference proteome</keyword>
<proteinExistence type="predicted"/>